<dbReference type="GO" id="GO:0003677">
    <property type="term" value="F:DNA binding"/>
    <property type="evidence" value="ECO:0007669"/>
    <property type="project" value="UniProtKB-KW"/>
</dbReference>
<evidence type="ECO:0000256" key="2">
    <source>
        <dbReference type="ARBA" id="ARBA00023125"/>
    </source>
</evidence>
<evidence type="ECO:0000259" key="4">
    <source>
        <dbReference type="Pfam" id="PF00440"/>
    </source>
</evidence>
<keyword evidence="2" id="KW-0238">DNA-binding</keyword>
<name>A0A510UV09_9CELL</name>
<gene>
    <name evidence="6" type="ORF">CPE01_21020</name>
</gene>
<reference evidence="6 7" key="1">
    <citation type="submission" date="2019-07" db="EMBL/GenBank/DDBJ databases">
        <title>Whole genome shotgun sequence of Cellulomonas persica NBRC 101101.</title>
        <authorList>
            <person name="Hosoyama A."/>
            <person name="Uohara A."/>
            <person name="Ohji S."/>
            <person name="Ichikawa N."/>
        </authorList>
    </citation>
    <scope>NUCLEOTIDE SEQUENCE [LARGE SCALE GENOMIC DNA]</scope>
    <source>
        <strain evidence="6 7">NBRC 101101</strain>
    </source>
</reference>
<evidence type="ECO:0000259" key="5">
    <source>
        <dbReference type="Pfam" id="PF13305"/>
    </source>
</evidence>
<dbReference type="SUPFAM" id="SSF48498">
    <property type="entry name" value="Tetracyclin repressor-like, C-terminal domain"/>
    <property type="match status" value="1"/>
</dbReference>
<dbReference type="InterPro" id="IPR009057">
    <property type="entry name" value="Homeodomain-like_sf"/>
</dbReference>
<dbReference type="InterPro" id="IPR036271">
    <property type="entry name" value="Tet_transcr_reg_TetR-rel_C_sf"/>
</dbReference>
<evidence type="ECO:0000313" key="7">
    <source>
        <dbReference type="Proteomes" id="UP000321386"/>
    </source>
</evidence>
<organism evidence="6 7">
    <name type="scientific">Cellulomonas persica</name>
    <dbReference type="NCBI Taxonomy" id="76861"/>
    <lineage>
        <taxon>Bacteria</taxon>
        <taxon>Bacillati</taxon>
        <taxon>Actinomycetota</taxon>
        <taxon>Actinomycetes</taxon>
        <taxon>Micrococcales</taxon>
        <taxon>Cellulomonadaceae</taxon>
        <taxon>Cellulomonas</taxon>
    </lineage>
</organism>
<dbReference type="SUPFAM" id="SSF46689">
    <property type="entry name" value="Homeodomain-like"/>
    <property type="match status" value="1"/>
</dbReference>
<dbReference type="Pfam" id="PF00440">
    <property type="entry name" value="TetR_N"/>
    <property type="match status" value="1"/>
</dbReference>
<dbReference type="Gene3D" id="1.10.10.60">
    <property type="entry name" value="Homeodomain-like"/>
    <property type="match status" value="1"/>
</dbReference>
<feature type="domain" description="HTH-type transcriptional regulator MT1864/Rv1816-like C-terminal" evidence="5">
    <location>
        <begin position="83"/>
        <end position="179"/>
    </location>
</feature>
<dbReference type="EMBL" id="BJUA01000009">
    <property type="protein sequence ID" value="GEK18369.1"/>
    <property type="molecule type" value="Genomic_DNA"/>
</dbReference>
<accession>A0A510UV09</accession>
<dbReference type="Proteomes" id="UP000321386">
    <property type="component" value="Unassembled WGS sequence"/>
</dbReference>
<evidence type="ECO:0000256" key="1">
    <source>
        <dbReference type="ARBA" id="ARBA00023015"/>
    </source>
</evidence>
<keyword evidence="7" id="KW-1185">Reference proteome</keyword>
<dbReference type="AlphaFoldDB" id="A0A510UV09"/>
<dbReference type="Gene3D" id="1.10.357.10">
    <property type="entry name" value="Tetracycline Repressor, domain 2"/>
    <property type="match status" value="1"/>
</dbReference>
<protein>
    <submittedName>
        <fullName evidence="6">TetR family transcriptional regulator</fullName>
    </submittedName>
</protein>
<keyword evidence="3" id="KW-0804">Transcription</keyword>
<comment type="caution">
    <text evidence="6">The sequence shown here is derived from an EMBL/GenBank/DDBJ whole genome shotgun (WGS) entry which is preliminary data.</text>
</comment>
<evidence type="ECO:0000256" key="3">
    <source>
        <dbReference type="ARBA" id="ARBA00023163"/>
    </source>
</evidence>
<keyword evidence="1" id="KW-0805">Transcription regulation</keyword>
<feature type="domain" description="HTH tetR-type" evidence="4">
    <location>
        <begin position="12"/>
        <end position="46"/>
    </location>
</feature>
<dbReference type="RefSeq" id="WP_146806601.1">
    <property type="nucleotide sequence ID" value="NZ_BJUA01000009.1"/>
</dbReference>
<sequence>MPRAGLDRGVVVAAAATLADEVGLPNVTMSVLADRLGVRTPSLYKHVDGQADLGRRIAVLALTELGGALRDALQGRAGKDALDAAARAIRSYAVAHPGRYAATVRIDADEPDEQLVAASARVLDSLSAVLVGYPVAPEDRIHALRMLRSLFHGFAVLEAAGGFQLDTDLDASFAWIVTAADHALRGR</sequence>
<dbReference type="InterPro" id="IPR001647">
    <property type="entry name" value="HTH_TetR"/>
</dbReference>
<dbReference type="Pfam" id="PF13305">
    <property type="entry name" value="TetR_C_33"/>
    <property type="match status" value="1"/>
</dbReference>
<proteinExistence type="predicted"/>
<evidence type="ECO:0000313" key="6">
    <source>
        <dbReference type="EMBL" id="GEK18369.1"/>
    </source>
</evidence>
<dbReference type="OrthoDB" id="71867at2"/>
<dbReference type="InterPro" id="IPR025996">
    <property type="entry name" value="MT1864/Rv1816-like_C"/>
</dbReference>